<gene>
    <name evidence="2" type="ORF">BIFAD42_19860</name>
</gene>
<evidence type="ECO:0000313" key="3">
    <source>
        <dbReference type="Proteomes" id="UP000886943"/>
    </source>
</evidence>
<protein>
    <submittedName>
        <fullName evidence="2">Uncharacterized protein</fullName>
    </submittedName>
</protein>
<organism evidence="2 3">
    <name type="scientific">Bifidobacterium adolescentis</name>
    <dbReference type="NCBI Taxonomy" id="1680"/>
    <lineage>
        <taxon>Bacteria</taxon>
        <taxon>Bacillati</taxon>
        <taxon>Actinomycetota</taxon>
        <taxon>Actinomycetes</taxon>
        <taxon>Bifidobacteriales</taxon>
        <taxon>Bifidobacteriaceae</taxon>
        <taxon>Bifidobacterium</taxon>
    </lineage>
</organism>
<accession>A0AAN5AHA2</accession>
<dbReference type="EMBL" id="BPPZ01000017">
    <property type="protein sequence ID" value="GJD15002.1"/>
    <property type="molecule type" value="Genomic_DNA"/>
</dbReference>
<reference evidence="2" key="1">
    <citation type="submission" date="2021-08" db="EMBL/GenBank/DDBJ databases">
        <title>Draft genome sequence of the GABA producer Bifidobacterium adolescentis 4-2, isolated from healthy human feces.</title>
        <authorList>
            <person name="Altaib H."/>
            <person name="Niwa R."/>
            <person name="Abe M."/>
            <person name="Suzuki T."/>
        </authorList>
    </citation>
    <scope>NUCLEOTIDE SEQUENCE</scope>
    <source>
        <strain evidence="2">4-2</strain>
    </source>
</reference>
<keyword evidence="1" id="KW-1133">Transmembrane helix</keyword>
<dbReference type="RefSeq" id="WP_223896064.1">
    <property type="nucleotide sequence ID" value="NZ_BPPZ01000017.1"/>
</dbReference>
<name>A0AAN5AHA2_BIFAD</name>
<sequence>MSLDDVCWNISSVFIVITLGVIAILCVLMLLGVFVCIFDHDDKNDKSSKE</sequence>
<keyword evidence="1" id="KW-0812">Transmembrane</keyword>
<dbReference type="AlphaFoldDB" id="A0AAN5AHA2"/>
<feature type="transmembrane region" description="Helical" evidence="1">
    <location>
        <begin position="12"/>
        <end position="38"/>
    </location>
</feature>
<keyword evidence="1" id="KW-0472">Membrane</keyword>
<dbReference type="Proteomes" id="UP000886943">
    <property type="component" value="Unassembled WGS sequence"/>
</dbReference>
<comment type="caution">
    <text evidence="2">The sequence shown here is derived from an EMBL/GenBank/DDBJ whole genome shotgun (WGS) entry which is preliminary data.</text>
</comment>
<evidence type="ECO:0000256" key="1">
    <source>
        <dbReference type="SAM" id="Phobius"/>
    </source>
</evidence>
<evidence type="ECO:0000313" key="2">
    <source>
        <dbReference type="EMBL" id="GJD15002.1"/>
    </source>
</evidence>
<proteinExistence type="predicted"/>